<evidence type="ECO:0000256" key="5">
    <source>
        <dbReference type="ARBA" id="ARBA00023136"/>
    </source>
</evidence>
<evidence type="ECO:0000313" key="9">
    <source>
        <dbReference type="WBParaSite" id="jg21777"/>
    </source>
</evidence>
<sequence length="124" mass="14125">MNRLQGIISIALGSSLVVTVSTLLILKVHFLSFHNSLVAAVLGILTVDFVFGFFHWFDDTWLSTNIFIIRKFLTPIREHHDNPTAITMKDFLTLNANSFLIIIPKLAHVVYQHWSLNEEDVSNC</sequence>
<evidence type="ECO:0000259" key="7">
    <source>
        <dbReference type="Pfam" id="PF10520"/>
    </source>
</evidence>
<evidence type="ECO:0000256" key="6">
    <source>
        <dbReference type="SAM" id="Phobius"/>
    </source>
</evidence>
<evidence type="ECO:0000256" key="1">
    <source>
        <dbReference type="ARBA" id="ARBA00004141"/>
    </source>
</evidence>
<proteinExistence type="inferred from homology"/>
<dbReference type="InterPro" id="IPR019547">
    <property type="entry name" value="Lipid_desat"/>
</dbReference>
<comment type="similarity">
    <text evidence="2">Belongs to the fatty acid desaturase CarF family.</text>
</comment>
<evidence type="ECO:0000256" key="3">
    <source>
        <dbReference type="ARBA" id="ARBA00022692"/>
    </source>
</evidence>
<accession>A0A915DQA4</accession>
<keyword evidence="3 6" id="KW-0812">Transmembrane</keyword>
<dbReference type="Pfam" id="PF10520">
    <property type="entry name" value="Lipid_desat"/>
    <property type="match status" value="1"/>
</dbReference>
<name>A0A915DQA4_9BILA</name>
<dbReference type="GO" id="GO:0016491">
    <property type="term" value="F:oxidoreductase activity"/>
    <property type="evidence" value="ECO:0007669"/>
    <property type="project" value="TreeGrafter"/>
</dbReference>
<dbReference type="WBParaSite" id="jg21777">
    <property type="protein sequence ID" value="jg21777"/>
    <property type="gene ID" value="jg21777"/>
</dbReference>
<comment type="subcellular location">
    <subcellularLocation>
        <location evidence="1">Membrane</location>
        <topology evidence="1">Multi-pass membrane protein</topology>
    </subcellularLocation>
</comment>
<dbReference type="Proteomes" id="UP000887574">
    <property type="component" value="Unplaced"/>
</dbReference>
<feature type="transmembrane region" description="Helical" evidence="6">
    <location>
        <begin position="6"/>
        <end position="26"/>
    </location>
</feature>
<reference evidence="9" key="1">
    <citation type="submission" date="2022-11" db="UniProtKB">
        <authorList>
            <consortium name="WormBaseParasite"/>
        </authorList>
    </citation>
    <scope>IDENTIFICATION</scope>
</reference>
<dbReference type="PANTHER" id="PTHR48177">
    <property type="entry name" value="TRANSMEMBRANE PROTEIN 189"/>
    <property type="match status" value="1"/>
</dbReference>
<organism evidence="8 9">
    <name type="scientific">Ditylenchus dipsaci</name>
    <dbReference type="NCBI Taxonomy" id="166011"/>
    <lineage>
        <taxon>Eukaryota</taxon>
        <taxon>Metazoa</taxon>
        <taxon>Ecdysozoa</taxon>
        <taxon>Nematoda</taxon>
        <taxon>Chromadorea</taxon>
        <taxon>Rhabditida</taxon>
        <taxon>Tylenchina</taxon>
        <taxon>Tylenchomorpha</taxon>
        <taxon>Sphaerularioidea</taxon>
        <taxon>Anguinidae</taxon>
        <taxon>Anguininae</taxon>
        <taxon>Ditylenchus</taxon>
    </lineage>
</organism>
<protein>
    <submittedName>
        <fullName evidence="9">Lipid desaturase domain-containing protein</fullName>
    </submittedName>
</protein>
<feature type="transmembrane region" description="Helical" evidence="6">
    <location>
        <begin position="38"/>
        <end position="57"/>
    </location>
</feature>
<dbReference type="InterPro" id="IPR052601">
    <property type="entry name" value="Plasmalogen_desaturase"/>
</dbReference>
<evidence type="ECO:0000256" key="4">
    <source>
        <dbReference type="ARBA" id="ARBA00022989"/>
    </source>
</evidence>
<evidence type="ECO:0000256" key="2">
    <source>
        <dbReference type="ARBA" id="ARBA00007620"/>
    </source>
</evidence>
<keyword evidence="8" id="KW-1185">Reference proteome</keyword>
<evidence type="ECO:0000313" key="8">
    <source>
        <dbReference type="Proteomes" id="UP000887574"/>
    </source>
</evidence>
<feature type="domain" description="Lipid desaturase" evidence="7">
    <location>
        <begin position="45"/>
        <end position="109"/>
    </location>
</feature>
<keyword evidence="4 6" id="KW-1133">Transmembrane helix</keyword>
<dbReference type="PANTHER" id="PTHR48177:SF1">
    <property type="entry name" value="PLASMANYLETHANOLAMINE DESATURASE 1"/>
    <property type="match status" value="1"/>
</dbReference>
<dbReference type="GO" id="GO:0016020">
    <property type="term" value="C:membrane"/>
    <property type="evidence" value="ECO:0007669"/>
    <property type="project" value="UniProtKB-SubCell"/>
</dbReference>
<keyword evidence="5 6" id="KW-0472">Membrane</keyword>
<dbReference type="AlphaFoldDB" id="A0A915DQA4"/>